<sequence length="113" mass="12721">MTRNAIEYKGFVGKVEYDPDDHMLYGTVLGTKAVLSFAGQDGRALEASFHTVVDDYLAYCKDTGTEPERTWKGKMTFRPKSDELRHKIAIHAQLADVSINDWLNTVVEKAVAR</sequence>
<dbReference type="InterPro" id="IPR008651">
    <property type="entry name" value="Uncharacterised_HicB"/>
</dbReference>
<evidence type="ECO:0000313" key="1">
    <source>
        <dbReference type="EMBL" id="SAI11979.1"/>
    </source>
</evidence>
<accession>A0A157MTV8</accession>
<dbReference type="RefSeq" id="WP_162270250.1">
    <property type="nucleotide sequence ID" value="NZ_FKBS01000013.1"/>
</dbReference>
<protein>
    <submittedName>
        <fullName evidence="1">Uncharacterized protein encoded in hypervariable junctions of pilus gene clusters</fullName>
    </submittedName>
</protein>
<dbReference type="InterPro" id="IPR035069">
    <property type="entry name" value="TTHA1013/TTHA0281-like"/>
</dbReference>
<dbReference type="Proteomes" id="UP000077037">
    <property type="component" value="Unassembled WGS sequence"/>
</dbReference>
<dbReference type="EMBL" id="FKBS01000013">
    <property type="protein sequence ID" value="SAI11979.1"/>
    <property type="molecule type" value="Genomic_DNA"/>
</dbReference>
<dbReference type="SUPFAM" id="SSF143100">
    <property type="entry name" value="TTHA1013/TTHA0281-like"/>
    <property type="match status" value="1"/>
</dbReference>
<dbReference type="AlphaFoldDB" id="A0A157MTV8"/>
<gene>
    <name evidence="1" type="ORF">SAMEA1982600_01390</name>
</gene>
<proteinExistence type="predicted"/>
<dbReference type="Pfam" id="PF05534">
    <property type="entry name" value="HicB"/>
    <property type="match status" value="1"/>
</dbReference>
<organism evidence="1 2">
    <name type="scientific">Bordetella ansorpii</name>
    <dbReference type="NCBI Taxonomy" id="288768"/>
    <lineage>
        <taxon>Bacteria</taxon>
        <taxon>Pseudomonadati</taxon>
        <taxon>Pseudomonadota</taxon>
        <taxon>Betaproteobacteria</taxon>
        <taxon>Burkholderiales</taxon>
        <taxon>Alcaligenaceae</taxon>
        <taxon>Bordetella</taxon>
    </lineage>
</organism>
<reference evidence="1 2" key="1">
    <citation type="submission" date="2016-03" db="EMBL/GenBank/DDBJ databases">
        <authorList>
            <consortium name="Pathogen Informatics"/>
        </authorList>
    </citation>
    <scope>NUCLEOTIDE SEQUENCE [LARGE SCALE GENOMIC DNA]</scope>
    <source>
        <strain evidence="1 2">NCTC13364</strain>
    </source>
</reference>
<name>A0A157MTV8_9BORD</name>
<evidence type="ECO:0000313" key="2">
    <source>
        <dbReference type="Proteomes" id="UP000077037"/>
    </source>
</evidence>